<dbReference type="EMBL" id="VUOA01000034">
    <property type="protein sequence ID" value="KAA2235526.1"/>
    <property type="molecule type" value="Genomic_DNA"/>
</dbReference>
<evidence type="ECO:0000313" key="3">
    <source>
        <dbReference type="EMBL" id="KAA2235526.1"/>
    </source>
</evidence>
<feature type="chain" id="PRO_5023014899" evidence="2">
    <location>
        <begin position="23"/>
        <end position="134"/>
    </location>
</feature>
<evidence type="ECO:0000256" key="1">
    <source>
        <dbReference type="SAM" id="MobiDB-lite"/>
    </source>
</evidence>
<dbReference type="OrthoDB" id="7998583at2"/>
<dbReference type="AlphaFoldDB" id="A0A5B2V9K2"/>
<proteinExistence type="predicted"/>
<reference evidence="3 4" key="1">
    <citation type="submission" date="2019-09" db="EMBL/GenBank/DDBJ databases">
        <title>Salinarimonas rosea gen. nov., sp. nov., a new member of the a-2 subgroup of the Proteobacteria.</title>
        <authorList>
            <person name="Liu J."/>
        </authorList>
    </citation>
    <scope>NUCLEOTIDE SEQUENCE [LARGE SCALE GENOMIC DNA]</scope>
    <source>
        <strain evidence="3 4">BN140002</strain>
    </source>
</reference>
<dbReference type="Proteomes" id="UP000323142">
    <property type="component" value="Unassembled WGS sequence"/>
</dbReference>
<feature type="region of interest" description="Disordered" evidence="1">
    <location>
        <begin position="40"/>
        <end position="100"/>
    </location>
</feature>
<evidence type="ECO:0000256" key="2">
    <source>
        <dbReference type="SAM" id="SignalP"/>
    </source>
</evidence>
<organism evidence="3 4">
    <name type="scientific">Salinarimonas soli</name>
    <dbReference type="NCBI Taxonomy" id="1638099"/>
    <lineage>
        <taxon>Bacteria</taxon>
        <taxon>Pseudomonadati</taxon>
        <taxon>Pseudomonadota</taxon>
        <taxon>Alphaproteobacteria</taxon>
        <taxon>Hyphomicrobiales</taxon>
        <taxon>Salinarimonadaceae</taxon>
        <taxon>Salinarimonas</taxon>
    </lineage>
</organism>
<evidence type="ECO:0000313" key="4">
    <source>
        <dbReference type="Proteomes" id="UP000323142"/>
    </source>
</evidence>
<protein>
    <submittedName>
        <fullName evidence="3">Uncharacterized protein</fullName>
    </submittedName>
</protein>
<name>A0A5B2V9K2_9HYPH</name>
<keyword evidence="4" id="KW-1185">Reference proteome</keyword>
<keyword evidence="2" id="KW-0732">Signal</keyword>
<comment type="caution">
    <text evidence="3">The sequence shown here is derived from an EMBL/GenBank/DDBJ whole genome shotgun (WGS) entry which is preliminary data.</text>
</comment>
<gene>
    <name evidence="3" type="ORF">F0L46_18660</name>
</gene>
<feature type="signal peptide" evidence="2">
    <location>
        <begin position="1"/>
        <end position="22"/>
    </location>
</feature>
<sequence length="134" mass="13902">MSSRAFPVAAVLGLLCAAPAWASPCGDQLRTLEPQVDAAASRSVSLSSGGQGVAASRESQAMQAERGQKPTPPVQSLPEHDVNATAAARPLEGGDRAMKARTAFNEAQALDRDGDAAGCMSAVERVRRELEASR</sequence>
<accession>A0A5B2V9K2</accession>
<reference evidence="3 4" key="2">
    <citation type="submission" date="2019-09" db="EMBL/GenBank/DDBJ databases">
        <authorList>
            <person name="Jin C."/>
        </authorList>
    </citation>
    <scope>NUCLEOTIDE SEQUENCE [LARGE SCALE GENOMIC DNA]</scope>
    <source>
        <strain evidence="3 4">BN140002</strain>
    </source>
</reference>
<dbReference type="RefSeq" id="WP_149820341.1">
    <property type="nucleotide sequence ID" value="NZ_VUOA01000034.1"/>
</dbReference>